<dbReference type="PROSITE" id="PS51257">
    <property type="entry name" value="PROKAR_LIPOPROTEIN"/>
    <property type="match status" value="1"/>
</dbReference>
<dbReference type="Proteomes" id="UP000256779">
    <property type="component" value="Unassembled WGS sequence"/>
</dbReference>
<organism evidence="3 4">
    <name type="scientific">Marinoscillum furvescens DSM 4134</name>
    <dbReference type="NCBI Taxonomy" id="1122208"/>
    <lineage>
        <taxon>Bacteria</taxon>
        <taxon>Pseudomonadati</taxon>
        <taxon>Bacteroidota</taxon>
        <taxon>Cytophagia</taxon>
        <taxon>Cytophagales</taxon>
        <taxon>Reichenbachiellaceae</taxon>
        <taxon>Marinoscillum</taxon>
    </lineage>
</organism>
<dbReference type="OrthoDB" id="1523672at2"/>
<proteinExistence type="predicted"/>
<feature type="compositionally biased region" description="Gly residues" evidence="1">
    <location>
        <begin position="220"/>
        <end position="243"/>
    </location>
</feature>
<gene>
    <name evidence="3" type="ORF">C7460_13210</name>
</gene>
<sequence>MNKIFALILTACSLTACTQLPVHQSIQANTPAADAPATYYNKDSQLTYKITHDDDSIYLTLSTANAATQARILRGGLSVWIDPSGKKKQALGFSYPVVERSQNPRNRETRPRDEGRSRQFTDRAQQMYRRFEASNPSLQLTGFAGEGITQLFDPMLDPTPVKVATNMDESGTLSYTASIARQHIGKRVFTIGVVANEMPAQPNLMAENRPSDGQQPAGEGRMGGGRHGGPGGMGGGMRPGGNGSQRATSTTIDFWFAVSLQD</sequence>
<dbReference type="AlphaFoldDB" id="A0A3D9KZB5"/>
<keyword evidence="4" id="KW-1185">Reference proteome</keyword>
<dbReference type="EMBL" id="QREG01000032">
    <property type="protein sequence ID" value="RED92198.1"/>
    <property type="molecule type" value="Genomic_DNA"/>
</dbReference>
<accession>A0A3D9KZB5</accession>
<evidence type="ECO:0000313" key="4">
    <source>
        <dbReference type="Proteomes" id="UP000256779"/>
    </source>
</evidence>
<comment type="caution">
    <text evidence="3">The sequence shown here is derived from an EMBL/GenBank/DDBJ whole genome shotgun (WGS) entry which is preliminary data.</text>
</comment>
<feature type="region of interest" description="Disordered" evidence="1">
    <location>
        <begin position="99"/>
        <end position="119"/>
    </location>
</feature>
<protein>
    <submittedName>
        <fullName evidence="3">Uncharacterized protein</fullName>
    </submittedName>
</protein>
<feature type="region of interest" description="Disordered" evidence="1">
    <location>
        <begin position="203"/>
        <end position="250"/>
    </location>
</feature>
<keyword evidence="2" id="KW-0732">Signal</keyword>
<name>A0A3D9KZB5_MARFU</name>
<feature type="chain" id="PRO_5017577108" evidence="2">
    <location>
        <begin position="19"/>
        <end position="262"/>
    </location>
</feature>
<evidence type="ECO:0000313" key="3">
    <source>
        <dbReference type="EMBL" id="RED92198.1"/>
    </source>
</evidence>
<dbReference type="RefSeq" id="WP_115870289.1">
    <property type="nucleotide sequence ID" value="NZ_QREG01000032.1"/>
</dbReference>
<feature type="compositionally biased region" description="Basic and acidic residues" evidence="1">
    <location>
        <begin position="105"/>
        <end position="119"/>
    </location>
</feature>
<evidence type="ECO:0000256" key="2">
    <source>
        <dbReference type="SAM" id="SignalP"/>
    </source>
</evidence>
<reference evidence="3 4" key="1">
    <citation type="submission" date="2018-07" db="EMBL/GenBank/DDBJ databases">
        <title>Genomic Encyclopedia of Type Strains, Phase IV (KMG-IV): sequencing the most valuable type-strain genomes for metagenomic binning, comparative biology and taxonomic classification.</title>
        <authorList>
            <person name="Goeker M."/>
        </authorList>
    </citation>
    <scope>NUCLEOTIDE SEQUENCE [LARGE SCALE GENOMIC DNA]</scope>
    <source>
        <strain evidence="3 4">DSM 4134</strain>
    </source>
</reference>
<evidence type="ECO:0000256" key="1">
    <source>
        <dbReference type="SAM" id="MobiDB-lite"/>
    </source>
</evidence>
<feature type="signal peptide" evidence="2">
    <location>
        <begin position="1"/>
        <end position="18"/>
    </location>
</feature>